<accession>A0ABS7WSI4</accession>
<name>A0ABS7WSI4_9BACT</name>
<dbReference type="Proteomes" id="UP000786183">
    <property type="component" value="Unassembled WGS sequence"/>
</dbReference>
<protein>
    <submittedName>
        <fullName evidence="1">Uncharacterized protein</fullName>
    </submittedName>
</protein>
<dbReference type="RefSeq" id="WP_172229567.1">
    <property type="nucleotide sequence ID" value="NZ_CP035946.1"/>
</dbReference>
<organism evidence="1 2">
    <name type="scientific">Campylobacter canadensis</name>
    <dbReference type="NCBI Taxonomy" id="449520"/>
    <lineage>
        <taxon>Bacteria</taxon>
        <taxon>Pseudomonadati</taxon>
        <taxon>Campylobacterota</taxon>
        <taxon>Epsilonproteobacteria</taxon>
        <taxon>Campylobacterales</taxon>
        <taxon>Campylobacteraceae</taxon>
        <taxon>Campylobacter</taxon>
    </lineage>
</organism>
<evidence type="ECO:0000313" key="2">
    <source>
        <dbReference type="Proteomes" id="UP000786183"/>
    </source>
</evidence>
<proteinExistence type="predicted"/>
<sequence>MIFLIPLIIFIAILFGIDYAYFQKEDANAKQILFEKSSQNKKINQEKIDEYIRKINNDKKY</sequence>
<keyword evidence="2" id="KW-1185">Reference proteome</keyword>
<dbReference type="EMBL" id="JACGBB010000013">
    <property type="protein sequence ID" value="MBZ7987731.1"/>
    <property type="molecule type" value="Genomic_DNA"/>
</dbReference>
<gene>
    <name evidence="1" type="ORF">AVCANL283_06405</name>
</gene>
<evidence type="ECO:0000313" key="1">
    <source>
        <dbReference type="EMBL" id="MBZ7987731.1"/>
    </source>
</evidence>
<reference evidence="1 2" key="1">
    <citation type="submission" date="2020-07" db="EMBL/GenBank/DDBJ databases">
        <title>Transfer of Campylobacter canadensis to the novel genus Avispirillum gen. nov., that also includes two novel species recovered from migratory waterfowl: Avispirillum anseris sp. nov. and Avispirillum brantae sp. nov.</title>
        <authorList>
            <person name="Miller W.G."/>
            <person name="Chapman M.H."/>
            <person name="Yee E."/>
            <person name="Inglis G.D."/>
        </authorList>
    </citation>
    <scope>NUCLEOTIDE SEQUENCE [LARGE SCALE GENOMIC DNA]</scope>
    <source>
        <strain evidence="1 2">L283</strain>
    </source>
</reference>
<comment type="caution">
    <text evidence="1">The sequence shown here is derived from an EMBL/GenBank/DDBJ whole genome shotgun (WGS) entry which is preliminary data.</text>
</comment>